<dbReference type="PANTHER" id="PTHR33371:SF4">
    <property type="entry name" value="INTERMEMBRANE PHOSPHOLIPID TRANSPORT SYSTEM BINDING PROTEIN MLAD"/>
    <property type="match status" value="1"/>
</dbReference>
<proteinExistence type="predicted"/>
<evidence type="ECO:0000313" key="3">
    <source>
        <dbReference type="EMBL" id="QOY86188.1"/>
    </source>
</evidence>
<feature type="transmembrane region" description="Helical" evidence="1">
    <location>
        <begin position="12"/>
        <end position="32"/>
    </location>
</feature>
<evidence type="ECO:0000313" key="4">
    <source>
        <dbReference type="Proteomes" id="UP000593892"/>
    </source>
</evidence>
<organism evidence="3 4">
    <name type="scientific">Paludibaculum fermentans</name>
    <dbReference type="NCBI Taxonomy" id="1473598"/>
    <lineage>
        <taxon>Bacteria</taxon>
        <taxon>Pseudomonadati</taxon>
        <taxon>Acidobacteriota</taxon>
        <taxon>Terriglobia</taxon>
        <taxon>Bryobacterales</taxon>
        <taxon>Bryobacteraceae</taxon>
        <taxon>Paludibaculum</taxon>
    </lineage>
</organism>
<sequence length="357" mass="38912">MPASNKVAWSQLRVGIMSLIALVLLAVLIFLMTGADNPFEEKASLYTFMQDSGAMSEGAAIRLNGILIGKLKKIDLTGDKNNDRAIRMTMAIDQRFMAMIPDDSIVGFSAENVLGAKFLNIRRGSSPVPVKPGSELKARDEKDFLEIMQSAMPLLDSVQSILKRIDKVVSQVESGKGSIGKLLYDSEIYDKVNGIMGDAQKITKAMSEGKGTIGHLLYDEGLYNDLRQTLTRMDNLVAGLERGEGTAGKLLKDPALFDELKKSTADLHVMLSDLNAGKGTAGKLLKDEALHNKLVATLDKINNTIDSVNSGRGTIGQLMVNPALYQNLTATTAEIQAMMKDFRANPKKFLTIQLKLF</sequence>
<keyword evidence="1" id="KW-0472">Membrane</keyword>
<dbReference type="InterPro" id="IPR003399">
    <property type="entry name" value="Mce/MlaD"/>
</dbReference>
<dbReference type="KEGG" id="pfer:IRI77_25715"/>
<keyword evidence="1" id="KW-0812">Transmembrane</keyword>
<dbReference type="InterPro" id="IPR052336">
    <property type="entry name" value="MlaD_Phospholipid_Transporter"/>
</dbReference>
<dbReference type="PANTHER" id="PTHR33371">
    <property type="entry name" value="INTERMEMBRANE PHOSPHOLIPID TRANSPORT SYSTEM BINDING PROTEIN MLAD-RELATED"/>
    <property type="match status" value="1"/>
</dbReference>
<dbReference type="AlphaFoldDB" id="A0A7S7NM88"/>
<name>A0A7S7NM88_PALFE</name>
<gene>
    <name evidence="3" type="ORF">IRI77_25715</name>
</gene>
<evidence type="ECO:0000256" key="1">
    <source>
        <dbReference type="SAM" id="Phobius"/>
    </source>
</evidence>
<keyword evidence="4" id="KW-1185">Reference proteome</keyword>
<protein>
    <submittedName>
        <fullName evidence="3">MCE family protein</fullName>
    </submittedName>
</protein>
<reference evidence="3 4" key="1">
    <citation type="submission" date="2020-10" db="EMBL/GenBank/DDBJ databases">
        <title>Complete genome sequence of Paludibaculum fermentans P105T, a facultatively anaerobic acidobacterium capable of dissimilatory Fe(III) reduction.</title>
        <authorList>
            <person name="Dedysh S.N."/>
            <person name="Beletsky A.V."/>
            <person name="Kulichevskaya I.S."/>
            <person name="Mardanov A.V."/>
            <person name="Ravin N.V."/>
        </authorList>
    </citation>
    <scope>NUCLEOTIDE SEQUENCE [LARGE SCALE GENOMIC DNA]</scope>
    <source>
        <strain evidence="3 4">P105</strain>
    </source>
</reference>
<accession>A0A7S7NM88</accession>
<keyword evidence="1" id="KW-1133">Transmembrane helix</keyword>
<dbReference type="RefSeq" id="WP_194447857.1">
    <property type="nucleotide sequence ID" value="NZ_CP063849.1"/>
</dbReference>
<dbReference type="Pfam" id="PF02470">
    <property type="entry name" value="MlaD"/>
    <property type="match status" value="1"/>
</dbReference>
<evidence type="ECO:0000259" key="2">
    <source>
        <dbReference type="Pfam" id="PF02470"/>
    </source>
</evidence>
<dbReference type="Proteomes" id="UP000593892">
    <property type="component" value="Chromosome"/>
</dbReference>
<feature type="domain" description="Mce/MlaD" evidence="2">
    <location>
        <begin position="46"/>
        <end position="123"/>
    </location>
</feature>
<dbReference type="EMBL" id="CP063849">
    <property type="protein sequence ID" value="QOY86188.1"/>
    <property type="molecule type" value="Genomic_DNA"/>
</dbReference>